<dbReference type="InterPro" id="IPR001623">
    <property type="entry name" value="DnaJ_domain"/>
</dbReference>
<dbReference type="PANTHER" id="PTHR43096:SF52">
    <property type="entry name" value="DNAJ HOMOLOG 1, MITOCHONDRIAL-RELATED"/>
    <property type="match status" value="1"/>
</dbReference>
<dbReference type="CDD" id="cd10719">
    <property type="entry name" value="DnaJ_zf"/>
    <property type="match status" value="1"/>
</dbReference>
<dbReference type="Gene3D" id="2.10.230.10">
    <property type="entry name" value="Heat shock protein DnaJ, cysteine-rich domain"/>
    <property type="match status" value="1"/>
</dbReference>
<keyword evidence="2" id="KW-0677">Repeat</keyword>
<evidence type="ECO:0000256" key="7">
    <source>
        <dbReference type="PROSITE-ProRule" id="PRU00546"/>
    </source>
</evidence>
<reference evidence="11" key="1">
    <citation type="submission" date="2020-01" db="EMBL/GenBank/DDBJ databases">
        <title>Genome Sequencing of Three Apophysomyces-Like Fungal Strains Confirms a Novel Fungal Genus in the Mucoromycota with divergent Burkholderia-like Endosymbiotic Bacteria.</title>
        <authorList>
            <person name="Stajich J.E."/>
            <person name="Macias A.M."/>
            <person name="Carter-House D."/>
            <person name="Lovett B."/>
            <person name="Kasson L.R."/>
            <person name="Berry K."/>
            <person name="Grigoriev I."/>
            <person name="Chang Y."/>
            <person name="Spatafora J."/>
            <person name="Kasson M.T."/>
        </authorList>
    </citation>
    <scope>NUCLEOTIDE SEQUENCE</scope>
    <source>
        <strain evidence="11">NRRL A-21654</strain>
    </source>
</reference>
<dbReference type="GO" id="GO:0031072">
    <property type="term" value="F:heat shock protein binding"/>
    <property type="evidence" value="ECO:0007669"/>
    <property type="project" value="InterPro"/>
</dbReference>
<keyword evidence="12" id="KW-1185">Reference proteome</keyword>
<dbReference type="InterPro" id="IPR002939">
    <property type="entry name" value="DnaJ_C"/>
</dbReference>
<dbReference type="OrthoDB" id="10256793at2759"/>
<dbReference type="InterPro" id="IPR008971">
    <property type="entry name" value="HSP40/DnaJ_pept-bd"/>
</dbReference>
<gene>
    <name evidence="11" type="ORF">EC973_004328</name>
</gene>
<feature type="zinc finger region" description="CR-type" evidence="7">
    <location>
        <begin position="153"/>
        <end position="235"/>
    </location>
</feature>
<accession>A0A8H7EKL6</accession>
<feature type="region of interest" description="Disordered" evidence="8">
    <location>
        <begin position="101"/>
        <end position="124"/>
    </location>
</feature>
<proteinExistence type="inferred from homology"/>
<evidence type="ECO:0000256" key="1">
    <source>
        <dbReference type="ARBA" id="ARBA00022723"/>
    </source>
</evidence>
<evidence type="ECO:0000256" key="8">
    <source>
        <dbReference type="SAM" id="MobiDB-lite"/>
    </source>
</evidence>
<dbReference type="PROSITE" id="PS50076">
    <property type="entry name" value="DNAJ_2"/>
    <property type="match status" value="1"/>
</dbReference>
<feature type="domain" description="CR-type" evidence="10">
    <location>
        <begin position="153"/>
        <end position="235"/>
    </location>
</feature>
<dbReference type="FunFam" id="2.60.260.20:FF:000005">
    <property type="entry name" value="Chaperone protein dnaJ 1, mitochondrial"/>
    <property type="match status" value="1"/>
</dbReference>
<evidence type="ECO:0000256" key="4">
    <source>
        <dbReference type="ARBA" id="ARBA00022833"/>
    </source>
</evidence>
<dbReference type="GO" id="GO:0009408">
    <property type="term" value="P:response to heat"/>
    <property type="evidence" value="ECO:0007669"/>
    <property type="project" value="InterPro"/>
</dbReference>
<dbReference type="GO" id="GO:0005737">
    <property type="term" value="C:cytoplasm"/>
    <property type="evidence" value="ECO:0007669"/>
    <property type="project" value="TreeGrafter"/>
</dbReference>
<evidence type="ECO:0000256" key="2">
    <source>
        <dbReference type="ARBA" id="ARBA00022737"/>
    </source>
</evidence>
<dbReference type="InterPro" id="IPR012724">
    <property type="entry name" value="DnaJ"/>
</dbReference>
<dbReference type="Proteomes" id="UP000605846">
    <property type="component" value="Unassembled WGS sequence"/>
</dbReference>
<evidence type="ECO:0000259" key="9">
    <source>
        <dbReference type="PROSITE" id="PS50076"/>
    </source>
</evidence>
<dbReference type="PROSITE" id="PS51188">
    <property type="entry name" value="ZF_CR"/>
    <property type="match status" value="1"/>
</dbReference>
<evidence type="ECO:0000313" key="12">
    <source>
        <dbReference type="Proteomes" id="UP000605846"/>
    </source>
</evidence>
<name>A0A8H7EKL6_9FUNG</name>
<protein>
    <recommendedName>
        <fullName evidence="6">DnaJ homolog 1, mitochondrial</fullName>
    </recommendedName>
</protein>
<dbReference type="GO" id="GO:0005524">
    <property type="term" value="F:ATP binding"/>
    <property type="evidence" value="ECO:0007669"/>
    <property type="project" value="InterPro"/>
</dbReference>
<dbReference type="GO" id="GO:0008270">
    <property type="term" value="F:zinc ion binding"/>
    <property type="evidence" value="ECO:0007669"/>
    <property type="project" value="UniProtKB-KW"/>
</dbReference>
<dbReference type="InterPro" id="IPR036410">
    <property type="entry name" value="HSP_DnaJ_Cys-rich_dom_sf"/>
</dbReference>
<dbReference type="EMBL" id="JABAYA010000245">
    <property type="protein sequence ID" value="KAF7721652.1"/>
    <property type="molecule type" value="Genomic_DNA"/>
</dbReference>
<dbReference type="GO" id="GO:0042026">
    <property type="term" value="P:protein refolding"/>
    <property type="evidence" value="ECO:0007669"/>
    <property type="project" value="TreeGrafter"/>
</dbReference>
<dbReference type="SUPFAM" id="SSF49493">
    <property type="entry name" value="HSP40/DnaJ peptide-binding domain"/>
    <property type="match status" value="2"/>
</dbReference>
<dbReference type="CDD" id="cd10747">
    <property type="entry name" value="DnaJ_C"/>
    <property type="match status" value="1"/>
</dbReference>
<keyword evidence="1 7" id="KW-0479">Metal-binding</keyword>
<dbReference type="Pfam" id="PF00684">
    <property type="entry name" value="DnaJ_CXXCXGXG"/>
    <property type="match status" value="1"/>
</dbReference>
<dbReference type="SUPFAM" id="SSF57938">
    <property type="entry name" value="DnaJ/Hsp40 cysteine-rich domain"/>
    <property type="match status" value="1"/>
</dbReference>
<keyword evidence="5" id="KW-0143">Chaperone</keyword>
<dbReference type="Gene3D" id="2.60.260.20">
    <property type="entry name" value="Urease metallochaperone UreE, N-terminal domain"/>
    <property type="match status" value="2"/>
</dbReference>
<dbReference type="Gene3D" id="1.10.287.110">
    <property type="entry name" value="DnaJ domain"/>
    <property type="match status" value="1"/>
</dbReference>
<evidence type="ECO:0000256" key="3">
    <source>
        <dbReference type="ARBA" id="ARBA00022771"/>
    </source>
</evidence>
<comment type="caution">
    <text evidence="11">The sequence shown here is derived from an EMBL/GenBank/DDBJ whole genome shotgun (WGS) entry which is preliminary data.</text>
</comment>
<evidence type="ECO:0000256" key="5">
    <source>
        <dbReference type="ARBA" id="ARBA00023186"/>
    </source>
</evidence>
<keyword evidence="4 7" id="KW-0862">Zinc</keyword>
<feature type="domain" description="J" evidence="9">
    <location>
        <begin position="39"/>
        <end position="107"/>
    </location>
</feature>
<evidence type="ECO:0000313" key="11">
    <source>
        <dbReference type="EMBL" id="KAF7721652.1"/>
    </source>
</evidence>
<evidence type="ECO:0000259" key="10">
    <source>
        <dbReference type="PROSITE" id="PS51188"/>
    </source>
</evidence>
<dbReference type="InterPro" id="IPR001305">
    <property type="entry name" value="HSP_DnaJ_Cys-rich_dom"/>
</dbReference>
<dbReference type="SUPFAM" id="SSF46565">
    <property type="entry name" value="Chaperone J-domain"/>
    <property type="match status" value="1"/>
</dbReference>
<dbReference type="InterPro" id="IPR036869">
    <property type="entry name" value="J_dom_sf"/>
</dbReference>
<dbReference type="PRINTS" id="PR00625">
    <property type="entry name" value="JDOMAIN"/>
</dbReference>
<dbReference type="HAMAP" id="MF_01152">
    <property type="entry name" value="DnaJ"/>
    <property type="match status" value="1"/>
</dbReference>
<organism evidence="11 12">
    <name type="scientific">Apophysomyces ossiformis</name>
    <dbReference type="NCBI Taxonomy" id="679940"/>
    <lineage>
        <taxon>Eukaryota</taxon>
        <taxon>Fungi</taxon>
        <taxon>Fungi incertae sedis</taxon>
        <taxon>Mucoromycota</taxon>
        <taxon>Mucoromycotina</taxon>
        <taxon>Mucoromycetes</taxon>
        <taxon>Mucorales</taxon>
        <taxon>Mucorineae</taxon>
        <taxon>Mucoraceae</taxon>
        <taxon>Apophysomyces</taxon>
    </lineage>
</organism>
<evidence type="ECO:0000256" key="6">
    <source>
        <dbReference type="ARBA" id="ARBA00072890"/>
    </source>
</evidence>
<dbReference type="GO" id="GO:0051082">
    <property type="term" value="F:unfolded protein binding"/>
    <property type="evidence" value="ECO:0007669"/>
    <property type="project" value="InterPro"/>
</dbReference>
<dbReference type="CDD" id="cd06257">
    <property type="entry name" value="DnaJ"/>
    <property type="match status" value="1"/>
</dbReference>
<sequence>MHWPSFRQVLSCRDNAKSIVIITTKRPLTDTARGYSKRDPYQILGVEPSASKEEIKKVYYALAKQYHPDTSKDRQAQEKFAQIKEAYETLCDEKKWSSHRPLDEPWQTETRRRAPPGFSTSDLFGTRADQFRPATGEDIQVQLTVSFLENIHGITKPVVTERITYCGACHGSGLRAGKQHNRTVCGSCHGTGKQPVSLGGLPMSSACETCGGTGSILTDDSFCVTCRGMGRVREHHTVLVDVPPGTDNQARIRVPGQGHAPWKGNGRPGDLFVRLNVEPSSIFQRQDADLFIDVKIPFYKAILGGTVRVPTVYGETSVGVPADSQPGDRIILQGYGIHRPSKPQGDQIIALQIEYPRTMTEQQKAIIEQYAYLVDSDEKSPTNC</sequence>
<dbReference type="PANTHER" id="PTHR43096">
    <property type="entry name" value="DNAJ HOMOLOG 1, MITOCHONDRIAL-RELATED"/>
    <property type="match status" value="1"/>
</dbReference>
<dbReference type="Pfam" id="PF01556">
    <property type="entry name" value="DnaJ_C"/>
    <property type="match status" value="1"/>
</dbReference>
<dbReference type="Pfam" id="PF00226">
    <property type="entry name" value="DnaJ"/>
    <property type="match status" value="1"/>
</dbReference>
<keyword evidence="3 7" id="KW-0863">Zinc-finger</keyword>
<dbReference type="SMART" id="SM00271">
    <property type="entry name" value="DnaJ"/>
    <property type="match status" value="1"/>
</dbReference>
<dbReference type="AlphaFoldDB" id="A0A8H7EKL6"/>